<feature type="compositionally biased region" description="Basic and acidic residues" evidence="1">
    <location>
        <begin position="546"/>
        <end position="559"/>
    </location>
</feature>
<evidence type="ECO:0000256" key="1">
    <source>
        <dbReference type="SAM" id="MobiDB-lite"/>
    </source>
</evidence>
<evidence type="ECO:0000313" key="2">
    <source>
        <dbReference type="EMBL" id="CAF9906743.1"/>
    </source>
</evidence>
<dbReference type="Proteomes" id="UP000664169">
    <property type="component" value="Unassembled WGS sequence"/>
</dbReference>
<keyword evidence="3" id="KW-1185">Reference proteome</keyword>
<feature type="region of interest" description="Disordered" evidence="1">
    <location>
        <begin position="481"/>
        <end position="559"/>
    </location>
</feature>
<evidence type="ECO:0000313" key="3">
    <source>
        <dbReference type="Proteomes" id="UP000664169"/>
    </source>
</evidence>
<name>A0A8H3I6J5_9LECA</name>
<feature type="region of interest" description="Disordered" evidence="1">
    <location>
        <begin position="1"/>
        <end position="57"/>
    </location>
</feature>
<feature type="compositionally biased region" description="Polar residues" evidence="1">
    <location>
        <begin position="511"/>
        <end position="545"/>
    </location>
</feature>
<feature type="region of interest" description="Disordered" evidence="1">
    <location>
        <begin position="360"/>
        <end position="381"/>
    </location>
</feature>
<evidence type="ECO:0008006" key="4">
    <source>
        <dbReference type="Google" id="ProtNLM"/>
    </source>
</evidence>
<comment type="caution">
    <text evidence="2">The sequence shown here is derived from an EMBL/GenBank/DDBJ whole genome shotgun (WGS) entry which is preliminary data.</text>
</comment>
<gene>
    <name evidence="2" type="ORF">GOMPHAMPRED_004905</name>
</gene>
<proteinExistence type="predicted"/>
<dbReference type="OrthoDB" id="21060at2759"/>
<accession>A0A8H3I6J5</accession>
<feature type="compositionally biased region" description="Polar residues" evidence="1">
    <location>
        <begin position="41"/>
        <end position="57"/>
    </location>
</feature>
<sequence>MSQAPAASTARSPLPFNQPPTYGMTGPLSPIAPYPPKGQRLSPNNASPYSSPQLTNGTLPNGNLFAVSADATHPPVHTTAFLNGGHFVASPPAQFLPNLNNMVPPSTSGIMGPPSRPIDDKPVDVNDLGDVLAGSGVDIREEEANLVGLTRRQGQQNTTHVNTQTNGDISASYFDHPTRGYSVYSQNLVGPRSSFYGAGTFNQPALTQEQTQQLIEHEQKALVKRRAAIASHHINVPFLDTGRLAGQINHIADTRGLASSENQAAPDRPNNPRISVLGASPTETLVVVNGGTQATGVSTDVVSLTSLACKDHIRNLLEHAVWLSRARKETSNGTVPPELKDLAVGEGRAEEIELNISSAQSKKRSFADTDRSPTADIASAPKRAKTIAFPKQSTQLLNTILDHDRALEEQRIKKRAARNVSHISGDGTPSGTNILGPGISGAQIGAALAEAKKLSKKEQKKASQFQQSDADLQKASAVAAQKALGGGGGPSWLKGAGTGTGSRKKPGDWLKSSQSGNSSFGATPSRANSSSQIPKSTTTAPATENRSLRNGEVREDAISSLDIETRDILRSMELLSKEKRALLRGYNKQD</sequence>
<dbReference type="AlphaFoldDB" id="A0A8H3I6J5"/>
<protein>
    <recommendedName>
        <fullName evidence="4">TBP-associated factor 4</fullName>
    </recommendedName>
</protein>
<dbReference type="EMBL" id="CAJPDQ010000003">
    <property type="protein sequence ID" value="CAF9906743.1"/>
    <property type="molecule type" value="Genomic_DNA"/>
</dbReference>
<reference evidence="2" key="1">
    <citation type="submission" date="2021-03" db="EMBL/GenBank/DDBJ databases">
        <authorList>
            <person name="Tagirdzhanova G."/>
        </authorList>
    </citation>
    <scope>NUCLEOTIDE SEQUENCE</scope>
</reference>
<feature type="compositionally biased region" description="Polar residues" evidence="1">
    <location>
        <begin position="1"/>
        <end position="11"/>
    </location>
</feature>
<feature type="compositionally biased region" description="Gly residues" evidence="1">
    <location>
        <begin position="484"/>
        <end position="500"/>
    </location>
</feature>
<organism evidence="2 3">
    <name type="scientific">Gomphillus americanus</name>
    <dbReference type="NCBI Taxonomy" id="1940652"/>
    <lineage>
        <taxon>Eukaryota</taxon>
        <taxon>Fungi</taxon>
        <taxon>Dikarya</taxon>
        <taxon>Ascomycota</taxon>
        <taxon>Pezizomycotina</taxon>
        <taxon>Lecanoromycetes</taxon>
        <taxon>OSLEUM clade</taxon>
        <taxon>Ostropomycetidae</taxon>
        <taxon>Ostropales</taxon>
        <taxon>Graphidaceae</taxon>
        <taxon>Gomphilloideae</taxon>
        <taxon>Gomphillus</taxon>
    </lineage>
</organism>